<feature type="transmembrane region" description="Helical" evidence="10">
    <location>
        <begin position="31"/>
        <end position="53"/>
    </location>
</feature>
<evidence type="ECO:0000256" key="5">
    <source>
        <dbReference type="ARBA" id="ARBA00022725"/>
    </source>
</evidence>
<reference evidence="11 12" key="1">
    <citation type="submission" date="2023-03" db="EMBL/GenBank/DDBJ databases">
        <title>High recombination rates correlate with genetic variation in Cardiocondyla obscurior ants.</title>
        <authorList>
            <person name="Errbii M."/>
        </authorList>
    </citation>
    <scope>NUCLEOTIDE SEQUENCE [LARGE SCALE GENOMIC DNA]</scope>
    <source>
        <strain evidence="11">Alpha-2009</strain>
        <tissue evidence="11">Whole body</tissue>
    </source>
</reference>
<keyword evidence="9 10" id="KW-0807">Transducer</keyword>
<feature type="transmembrane region" description="Helical" evidence="10">
    <location>
        <begin position="243"/>
        <end position="262"/>
    </location>
</feature>
<proteinExistence type="inferred from homology"/>
<dbReference type="PANTHER" id="PTHR21137">
    <property type="entry name" value="ODORANT RECEPTOR"/>
    <property type="match status" value="1"/>
</dbReference>
<evidence type="ECO:0000313" key="12">
    <source>
        <dbReference type="Proteomes" id="UP001430953"/>
    </source>
</evidence>
<comment type="subcellular location">
    <subcellularLocation>
        <location evidence="1 10">Cell membrane</location>
        <topology evidence="1 10">Multi-pass membrane protein</topology>
    </subcellularLocation>
</comment>
<evidence type="ECO:0000256" key="7">
    <source>
        <dbReference type="ARBA" id="ARBA00023136"/>
    </source>
</evidence>
<evidence type="ECO:0000256" key="1">
    <source>
        <dbReference type="ARBA" id="ARBA00004651"/>
    </source>
</evidence>
<evidence type="ECO:0000256" key="2">
    <source>
        <dbReference type="ARBA" id="ARBA00022475"/>
    </source>
</evidence>
<protein>
    <recommendedName>
        <fullName evidence="10">Odorant receptor</fullName>
    </recommendedName>
</protein>
<keyword evidence="12" id="KW-1185">Reference proteome</keyword>
<dbReference type="GO" id="GO:0004984">
    <property type="term" value="F:olfactory receptor activity"/>
    <property type="evidence" value="ECO:0007669"/>
    <property type="project" value="InterPro"/>
</dbReference>
<keyword evidence="7 10" id="KW-0472">Membrane</keyword>
<comment type="caution">
    <text evidence="11">The sequence shown here is derived from an EMBL/GenBank/DDBJ whole genome shotgun (WGS) entry which is preliminary data.</text>
</comment>
<feature type="transmembrane region" description="Helical" evidence="10">
    <location>
        <begin position="65"/>
        <end position="83"/>
    </location>
</feature>
<feature type="transmembrane region" description="Helical" evidence="10">
    <location>
        <begin position="268"/>
        <end position="291"/>
    </location>
</feature>
<gene>
    <name evidence="11" type="ORF">PUN28_011228</name>
</gene>
<dbReference type="GO" id="GO:0005886">
    <property type="term" value="C:plasma membrane"/>
    <property type="evidence" value="ECO:0007669"/>
    <property type="project" value="UniProtKB-SubCell"/>
</dbReference>
<evidence type="ECO:0000256" key="9">
    <source>
        <dbReference type="ARBA" id="ARBA00023224"/>
    </source>
</evidence>
<keyword evidence="4 10" id="KW-0812">Transmembrane</keyword>
<dbReference type="Proteomes" id="UP001430953">
    <property type="component" value="Unassembled WGS sequence"/>
</dbReference>
<name>A0AAW2FJY0_9HYME</name>
<evidence type="ECO:0000256" key="3">
    <source>
        <dbReference type="ARBA" id="ARBA00022606"/>
    </source>
</evidence>
<feature type="transmembrane region" description="Helical" evidence="10">
    <location>
        <begin position="125"/>
        <end position="146"/>
    </location>
</feature>
<sequence length="367" mass="42455">MLKFTLMICAFAGCWQPLTWTSLFKQIIYKAYAIFLITSLYIFLLSQFINIVINVGNSDEFTDALYMMLTILVAGYKQFYMWIDRKNVLVIINVLTEKPFAPYEKHEVMIQEKFEKLILNNTRRYLTIVVMSISSIVLMSVSTVFMSKNLTYKAWIPFNYSSPTVYLAVYIHQLIAMSTSGIVNVACESLLCGFLLHICCQFEILGHRLGKLMHDQSSLRDCVCHHNRIFEYAYTVNNMFAKIIATQFAVSMMVVCSNLYRIAMATDYASFIPLIMYTSAILVQIFNYCWFGNEVKLKSLQLVNSIYDIEWPALSNSNKKDLLLIMKRAMIPIEFTSAYIITMNLESFVALLKMSYSVFNLLHQTHE</sequence>
<dbReference type="Pfam" id="PF02949">
    <property type="entry name" value="7tm_6"/>
    <property type="match status" value="1"/>
</dbReference>
<evidence type="ECO:0000313" key="11">
    <source>
        <dbReference type="EMBL" id="KAL0116244.1"/>
    </source>
</evidence>
<dbReference type="GO" id="GO:0007165">
    <property type="term" value="P:signal transduction"/>
    <property type="evidence" value="ECO:0007669"/>
    <property type="project" value="UniProtKB-KW"/>
</dbReference>
<evidence type="ECO:0000256" key="8">
    <source>
        <dbReference type="ARBA" id="ARBA00023170"/>
    </source>
</evidence>
<dbReference type="InterPro" id="IPR004117">
    <property type="entry name" value="7tm6_olfct_rcpt"/>
</dbReference>
<evidence type="ECO:0000256" key="10">
    <source>
        <dbReference type="RuleBase" id="RU351113"/>
    </source>
</evidence>
<dbReference type="EMBL" id="JADYXP020000010">
    <property type="protein sequence ID" value="KAL0116244.1"/>
    <property type="molecule type" value="Genomic_DNA"/>
</dbReference>
<organism evidence="11 12">
    <name type="scientific">Cardiocondyla obscurior</name>
    <dbReference type="NCBI Taxonomy" id="286306"/>
    <lineage>
        <taxon>Eukaryota</taxon>
        <taxon>Metazoa</taxon>
        <taxon>Ecdysozoa</taxon>
        <taxon>Arthropoda</taxon>
        <taxon>Hexapoda</taxon>
        <taxon>Insecta</taxon>
        <taxon>Pterygota</taxon>
        <taxon>Neoptera</taxon>
        <taxon>Endopterygota</taxon>
        <taxon>Hymenoptera</taxon>
        <taxon>Apocrita</taxon>
        <taxon>Aculeata</taxon>
        <taxon>Formicoidea</taxon>
        <taxon>Formicidae</taxon>
        <taxon>Myrmicinae</taxon>
        <taxon>Cardiocondyla</taxon>
    </lineage>
</organism>
<dbReference type="GO" id="GO:0005549">
    <property type="term" value="F:odorant binding"/>
    <property type="evidence" value="ECO:0007669"/>
    <property type="project" value="InterPro"/>
</dbReference>
<dbReference type="AlphaFoldDB" id="A0AAW2FJY0"/>
<evidence type="ECO:0000256" key="4">
    <source>
        <dbReference type="ARBA" id="ARBA00022692"/>
    </source>
</evidence>
<feature type="transmembrane region" description="Helical" evidence="10">
    <location>
        <begin position="158"/>
        <end position="176"/>
    </location>
</feature>
<keyword evidence="5 10" id="KW-0552">Olfaction</keyword>
<evidence type="ECO:0000256" key="6">
    <source>
        <dbReference type="ARBA" id="ARBA00022989"/>
    </source>
</evidence>
<accession>A0AAW2FJY0</accession>
<keyword evidence="8 10" id="KW-0675">Receptor</keyword>
<comment type="similarity">
    <text evidence="10">Belongs to the insect chemoreceptor superfamily. Heteromeric odorant receptor channel (TC 1.A.69) family.</text>
</comment>
<keyword evidence="2" id="KW-1003">Cell membrane</keyword>
<keyword evidence="3 10" id="KW-0716">Sensory transduction</keyword>
<keyword evidence="6 10" id="KW-1133">Transmembrane helix</keyword>
<dbReference type="PANTHER" id="PTHR21137:SF35">
    <property type="entry name" value="ODORANT RECEPTOR 19A-RELATED"/>
    <property type="match status" value="1"/>
</dbReference>
<comment type="caution">
    <text evidence="10">Lacks conserved residue(s) required for the propagation of feature annotation.</text>
</comment>